<dbReference type="CDD" id="cd03530">
    <property type="entry name" value="Rieske_NirD_small_Bacillus"/>
    <property type="match status" value="1"/>
</dbReference>
<evidence type="ECO:0000256" key="3">
    <source>
        <dbReference type="ARBA" id="ARBA00023002"/>
    </source>
</evidence>
<dbReference type="NCBIfam" id="TIGR02378">
    <property type="entry name" value="nirD_assim_sml"/>
    <property type="match status" value="1"/>
</dbReference>
<dbReference type="Proteomes" id="UP000032633">
    <property type="component" value="Chromosome"/>
</dbReference>
<dbReference type="AlphaFoldDB" id="A0A0D5NL73"/>
<evidence type="ECO:0000313" key="8">
    <source>
        <dbReference type="EMBL" id="AJY76016.1"/>
    </source>
</evidence>
<evidence type="ECO:0000256" key="2">
    <source>
        <dbReference type="ARBA" id="ARBA00022723"/>
    </source>
</evidence>
<dbReference type="InterPro" id="IPR036922">
    <property type="entry name" value="Rieske_2Fe-2S_sf"/>
</dbReference>
<dbReference type="InterPro" id="IPR017941">
    <property type="entry name" value="Rieske_2Fe-2S"/>
</dbReference>
<dbReference type="GO" id="GO:0008942">
    <property type="term" value="F:nitrite reductase [NAD(P)H] activity"/>
    <property type="evidence" value="ECO:0007669"/>
    <property type="project" value="InterPro"/>
</dbReference>
<dbReference type="GO" id="GO:0051537">
    <property type="term" value="F:2 iron, 2 sulfur cluster binding"/>
    <property type="evidence" value="ECO:0007669"/>
    <property type="project" value="UniProtKB-KW"/>
</dbReference>
<keyword evidence="2" id="KW-0479">Metal-binding</keyword>
<organism evidence="8 9">
    <name type="scientific">Paenibacillus beijingensis</name>
    <dbReference type="NCBI Taxonomy" id="1126833"/>
    <lineage>
        <taxon>Bacteria</taxon>
        <taxon>Bacillati</taxon>
        <taxon>Bacillota</taxon>
        <taxon>Bacilli</taxon>
        <taxon>Bacillales</taxon>
        <taxon>Paenibacillaceae</taxon>
        <taxon>Paenibacillus</taxon>
    </lineage>
</organism>
<reference evidence="9" key="2">
    <citation type="submission" date="2015-03" db="EMBL/GenBank/DDBJ databases">
        <title>Genome sequence of Paenibacillus beijingensis strain DSM 24997T.</title>
        <authorList>
            <person name="Kwak Y."/>
            <person name="Shin J.-H."/>
        </authorList>
    </citation>
    <scope>NUCLEOTIDE SEQUENCE [LARGE SCALE GENOMIC DNA]</scope>
    <source>
        <strain evidence="9">DSM 24997</strain>
    </source>
</reference>
<sequence>MAKLLVGHLSDIDIKGSRTIRVQDTEIAVFRLSDGSVRAVENRCPHKNGRLSEGMVCGDAIHCPLHDWKIDLKSGRVHEPDDGCVTTYVTEVEPESGSIYVTI</sequence>
<dbReference type="HOGENOM" id="CLU_055690_5_1_9"/>
<accession>A0A0D5NL73</accession>
<evidence type="ECO:0000256" key="6">
    <source>
        <dbReference type="ARBA" id="ARBA00023063"/>
    </source>
</evidence>
<name>A0A0D5NL73_9BACL</name>
<dbReference type="InterPro" id="IPR012748">
    <property type="entry name" value="Rieske-like_NirD"/>
</dbReference>
<dbReference type="EMBL" id="CP011058">
    <property type="protein sequence ID" value="AJY76016.1"/>
    <property type="molecule type" value="Genomic_DNA"/>
</dbReference>
<dbReference type="GO" id="GO:0042128">
    <property type="term" value="P:nitrate assimilation"/>
    <property type="evidence" value="ECO:0007669"/>
    <property type="project" value="UniProtKB-KW"/>
</dbReference>
<protein>
    <submittedName>
        <fullName evidence="8">Nitrite reductase</fullName>
    </submittedName>
</protein>
<proteinExistence type="predicted"/>
<keyword evidence="1" id="KW-0001">2Fe-2S</keyword>
<dbReference type="GO" id="GO:0004497">
    <property type="term" value="F:monooxygenase activity"/>
    <property type="evidence" value="ECO:0007669"/>
    <property type="project" value="UniProtKB-ARBA"/>
</dbReference>
<dbReference type="Gene3D" id="2.102.10.10">
    <property type="entry name" value="Rieske [2Fe-2S] iron-sulphur domain"/>
    <property type="match status" value="1"/>
</dbReference>
<evidence type="ECO:0000256" key="4">
    <source>
        <dbReference type="ARBA" id="ARBA00023004"/>
    </source>
</evidence>
<gene>
    <name evidence="8" type="ORF">VN24_17450</name>
</gene>
<evidence type="ECO:0000256" key="1">
    <source>
        <dbReference type="ARBA" id="ARBA00022714"/>
    </source>
</evidence>
<dbReference type="KEGG" id="pbj:VN24_17450"/>
<evidence type="ECO:0000256" key="5">
    <source>
        <dbReference type="ARBA" id="ARBA00023014"/>
    </source>
</evidence>
<dbReference type="PROSITE" id="PS51296">
    <property type="entry name" value="RIESKE"/>
    <property type="match status" value="1"/>
</dbReference>
<keyword evidence="3" id="KW-0560">Oxidoreductase</keyword>
<keyword evidence="5" id="KW-0411">Iron-sulfur</keyword>
<dbReference type="RefSeq" id="WP_045671444.1">
    <property type="nucleotide sequence ID" value="NZ_CP011058.1"/>
</dbReference>
<dbReference type="Pfam" id="PF00355">
    <property type="entry name" value="Rieske"/>
    <property type="match status" value="1"/>
</dbReference>
<dbReference type="OrthoDB" id="593800at2"/>
<dbReference type="PATRIC" id="fig|1126833.4.peg.3830"/>
<evidence type="ECO:0000259" key="7">
    <source>
        <dbReference type="PROSITE" id="PS51296"/>
    </source>
</evidence>
<dbReference type="PANTHER" id="PTHR21496:SF23">
    <property type="entry name" value="3-PHENYLPROPIONATE_CINNAMIC ACID DIOXYGENASE FERREDOXIN SUBUNIT"/>
    <property type="match status" value="1"/>
</dbReference>
<keyword evidence="9" id="KW-1185">Reference proteome</keyword>
<keyword evidence="6" id="KW-0534">Nitrate assimilation</keyword>
<dbReference type="GO" id="GO:0016705">
    <property type="term" value="F:oxidoreductase activity, acting on paired donors, with incorporation or reduction of molecular oxygen"/>
    <property type="evidence" value="ECO:0007669"/>
    <property type="project" value="UniProtKB-ARBA"/>
</dbReference>
<evidence type="ECO:0000313" key="9">
    <source>
        <dbReference type="Proteomes" id="UP000032633"/>
    </source>
</evidence>
<keyword evidence="4" id="KW-0408">Iron</keyword>
<dbReference type="PANTHER" id="PTHR21496">
    <property type="entry name" value="FERREDOXIN-RELATED"/>
    <property type="match status" value="1"/>
</dbReference>
<dbReference type="GO" id="GO:0046872">
    <property type="term" value="F:metal ion binding"/>
    <property type="evidence" value="ECO:0007669"/>
    <property type="project" value="UniProtKB-KW"/>
</dbReference>
<reference evidence="8 9" key="1">
    <citation type="journal article" date="2015" name="J. Biotechnol.">
        <title>Complete genome sequence of Paenibacillus beijingensis 7188(T) (=DSM 24997(T)), a novel rhizobacterium from jujube garden soil.</title>
        <authorList>
            <person name="Kwak Y."/>
            <person name="Shin J.H."/>
        </authorList>
    </citation>
    <scope>NUCLEOTIDE SEQUENCE [LARGE SCALE GENOMIC DNA]</scope>
    <source>
        <strain evidence="8 9">DSM 24997</strain>
    </source>
</reference>
<dbReference type="SUPFAM" id="SSF50022">
    <property type="entry name" value="ISP domain"/>
    <property type="match status" value="1"/>
</dbReference>
<feature type="domain" description="Rieske" evidence="7">
    <location>
        <begin position="4"/>
        <end position="99"/>
    </location>
</feature>
<dbReference type="STRING" id="1126833.VN24_17450"/>